<dbReference type="GO" id="GO:0005886">
    <property type="term" value="C:plasma membrane"/>
    <property type="evidence" value="ECO:0007669"/>
    <property type="project" value="TreeGrafter"/>
</dbReference>
<proteinExistence type="predicted"/>
<dbReference type="AlphaFoldDB" id="A0A840I3Y0"/>
<reference evidence="2 3" key="1">
    <citation type="submission" date="2020-08" db="EMBL/GenBank/DDBJ databases">
        <title>Genomic Encyclopedia of Type Strains, Phase IV (KMG-IV): sequencing the most valuable type-strain genomes for metagenomic binning, comparative biology and taxonomic classification.</title>
        <authorList>
            <person name="Goeker M."/>
        </authorList>
    </citation>
    <scope>NUCLEOTIDE SEQUENCE [LARGE SCALE GENOMIC DNA]</scope>
    <source>
        <strain evidence="2 3">DSM 102850</strain>
    </source>
</reference>
<dbReference type="Proteomes" id="UP000563524">
    <property type="component" value="Unassembled WGS sequence"/>
</dbReference>
<keyword evidence="3" id="KW-1185">Reference proteome</keyword>
<accession>A0A840I3Y0</accession>
<dbReference type="EMBL" id="JACHOB010000005">
    <property type="protein sequence ID" value="MBB4659706.1"/>
    <property type="molecule type" value="Genomic_DNA"/>
</dbReference>
<keyword evidence="1" id="KW-1133">Transmembrane helix</keyword>
<keyword evidence="1" id="KW-0812">Transmembrane</keyword>
<comment type="caution">
    <text evidence="2">The sequence shown here is derived from an EMBL/GenBank/DDBJ whole genome shotgun (WGS) entry which is preliminary data.</text>
</comment>
<feature type="transmembrane region" description="Helical" evidence="1">
    <location>
        <begin position="73"/>
        <end position="98"/>
    </location>
</feature>
<dbReference type="RefSeq" id="WP_183818591.1">
    <property type="nucleotide sequence ID" value="NZ_JACHOB010000005.1"/>
</dbReference>
<name>A0A840I3Y0_9PROT</name>
<feature type="transmembrane region" description="Helical" evidence="1">
    <location>
        <begin position="42"/>
        <end position="61"/>
    </location>
</feature>
<organism evidence="2 3">
    <name type="scientific">Parvularcula dongshanensis</name>
    <dbReference type="NCBI Taxonomy" id="1173995"/>
    <lineage>
        <taxon>Bacteria</taxon>
        <taxon>Pseudomonadati</taxon>
        <taxon>Pseudomonadota</taxon>
        <taxon>Alphaproteobacteria</taxon>
        <taxon>Parvularculales</taxon>
        <taxon>Parvularculaceae</taxon>
        <taxon>Parvularcula</taxon>
    </lineage>
</organism>
<protein>
    <submittedName>
        <fullName evidence="2">Uncharacterized membrane protein YhaH (DUF805 family)</fullName>
    </submittedName>
</protein>
<dbReference type="InterPro" id="IPR008523">
    <property type="entry name" value="DUF805"/>
</dbReference>
<feature type="transmembrane region" description="Helical" evidence="1">
    <location>
        <begin position="16"/>
        <end position="36"/>
    </location>
</feature>
<evidence type="ECO:0000256" key="1">
    <source>
        <dbReference type="SAM" id="Phobius"/>
    </source>
</evidence>
<feature type="transmembrane region" description="Helical" evidence="1">
    <location>
        <begin position="130"/>
        <end position="151"/>
    </location>
</feature>
<dbReference type="PANTHER" id="PTHR34980">
    <property type="entry name" value="INNER MEMBRANE PROTEIN-RELATED-RELATED"/>
    <property type="match status" value="1"/>
</dbReference>
<sequence length="173" mass="19148">MFDFLFNPNGRISRKGFVLGFLLPWLALTVLLPLVLPRGGLFALLNTAISLFYLWPSFVAVPVRRLHDLGLSGWWQVLVPLLGIVGIGIAFTGAMGAYDGTAQEFTQEMQGMTRIEQRAYLANMVKASPLGWLGLIMLLTWIFEYLAFAVLRGKPAENRFGNDPLLGGRGFAD</sequence>
<keyword evidence="1" id="KW-0472">Membrane</keyword>
<gene>
    <name evidence="2" type="ORF">GGQ59_002247</name>
</gene>
<dbReference type="Pfam" id="PF05656">
    <property type="entry name" value="DUF805"/>
    <property type="match status" value="1"/>
</dbReference>
<evidence type="ECO:0000313" key="3">
    <source>
        <dbReference type="Proteomes" id="UP000563524"/>
    </source>
</evidence>
<evidence type="ECO:0000313" key="2">
    <source>
        <dbReference type="EMBL" id="MBB4659706.1"/>
    </source>
</evidence>